<comment type="caution">
    <text evidence="3">The sequence shown here is derived from an EMBL/GenBank/DDBJ whole genome shotgun (WGS) entry which is preliminary data.</text>
</comment>
<dbReference type="Proteomes" id="UP001597158">
    <property type="component" value="Unassembled WGS sequence"/>
</dbReference>
<sequence>MTSIRLAIASDLHYIEPSNGGVSLPAVANSNPANDPMQGLLTRITKDKSSGAHEFAADYLICPGDVTNQASAAGFEAGWTQLKTLQAALGARHLLATTGNHEVHSRADKKDDVVGLSIQALDPLAAIHRHADYPCTCLDDNGRWVYWGRGYQIVEEQHILFLIINSSHFHPTTRPNEFERGRISDIALELLRAELNQYIASDKNRIFVAMLHHHPIPHEAGDAPEESIQMQNGSQLIRLLDDTNVAWLIIHGHKHEGRLMQAHGSNNPPTVFAAASFGANLDGVLATRTRQQFYILHLEVCDHSIEPTAKCHIRAWHWTGTSWEPARKLSDGFPDRCGYQVPTIQRKQVLNALSQTLRDHGPFLNWDEAVAKHPELKYLPPDQVKFMRSMMSQMGIKTTWDDEDWFPQEVGV</sequence>
<accession>A0ABW3WAZ0</accession>
<reference evidence="4" key="1">
    <citation type="journal article" date="2019" name="Int. J. Syst. Evol. Microbiol.">
        <title>The Global Catalogue of Microorganisms (GCM) 10K type strain sequencing project: providing services to taxonomists for standard genome sequencing and annotation.</title>
        <authorList>
            <consortium name="The Broad Institute Genomics Platform"/>
            <consortium name="The Broad Institute Genome Sequencing Center for Infectious Disease"/>
            <person name="Wu L."/>
            <person name="Ma J."/>
        </authorList>
    </citation>
    <scope>NUCLEOTIDE SEQUENCE [LARGE SCALE GENOMIC DNA]</scope>
    <source>
        <strain evidence="4">CCUG 48884</strain>
    </source>
</reference>
<keyword evidence="4" id="KW-1185">Reference proteome</keyword>
<evidence type="ECO:0000256" key="1">
    <source>
        <dbReference type="ARBA" id="ARBA00022723"/>
    </source>
</evidence>
<evidence type="ECO:0000313" key="3">
    <source>
        <dbReference type="EMBL" id="MFD1262117.1"/>
    </source>
</evidence>
<dbReference type="InterPro" id="IPR029052">
    <property type="entry name" value="Metallo-depent_PP-like"/>
</dbReference>
<dbReference type="Gene3D" id="3.60.21.10">
    <property type="match status" value="1"/>
</dbReference>
<dbReference type="SUPFAM" id="SSF56300">
    <property type="entry name" value="Metallo-dependent phosphatases"/>
    <property type="match status" value="1"/>
</dbReference>
<protein>
    <submittedName>
        <fullName evidence="3">Metallophosphoesterase family protein</fullName>
        <ecNumber evidence="3">3.1.-.-</ecNumber>
    </submittedName>
</protein>
<proteinExistence type="predicted"/>
<gene>
    <name evidence="3" type="ORF">ACFQ4M_00890</name>
</gene>
<dbReference type="PANTHER" id="PTHR42988">
    <property type="entry name" value="PHOSPHOHYDROLASE"/>
    <property type="match status" value="1"/>
</dbReference>
<keyword evidence="1" id="KW-0479">Metal-binding</keyword>
<dbReference type="GO" id="GO:0016787">
    <property type="term" value="F:hydrolase activity"/>
    <property type="evidence" value="ECO:0007669"/>
    <property type="project" value="UniProtKB-KW"/>
</dbReference>
<organism evidence="3 4">
    <name type="scientific">Thauera mechernichensis</name>
    <dbReference type="NCBI Taxonomy" id="82788"/>
    <lineage>
        <taxon>Bacteria</taxon>
        <taxon>Pseudomonadati</taxon>
        <taxon>Pseudomonadota</taxon>
        <taxon>Betaproteobacteria</taxon>
        <taxon>Rhodocyclales</taxon>
        <taxon>Zoogloeaceae</taxon>
        <taxon>Thauera</taxon>
    </lineage>
</organism>
<dbReference type="EC" id="3.1.-.-" evidence="3"/>
<evidence type="ECO:0000256" key="2">
    <source>
        <dbReference type="ARBA" id="ARBA00022801"/>
    </source>
</evidence>
<keyword evidence="2 3" id="KW-0378">Hydrolase</keyword>
<evidence type="ECO:0000313" key="4">
    <source>
        <dbReference type="Proteomes" id="UP001597158"/>
    </source>
</evidence>
<dbReference type="RefSeq" id="WP_277831819.1">
    <property type="nucleotide sequence ID" value="NZ_JARQZE010000003.1"/>
</dbReference>
<dbReference type="PANTHER" id="PTHR42988:SF2">
    <property type="entry name" value="CYCLIC NUCLEOTIDE PHOSPHODIESTERASE CBUA0032-RELATED"/>
    <property type="match status" value="1"/>
</dbReference>
<name>A0ABW3WAZ0_9RHOO</name>
<dbReference type="EMBL" id="JBHTMC010000002">
    <property type="protein sequence ID" value="MFD1262117.1"/>
    <property type="molecule type" value="Genomic_DNA"/>
</dbReference>
<dbReference type="InterPro" id="IPR050884">
    <property type="entry name" value="CNP_phosphodiesterase-III"/>
</dbReference>